<name>A0A0R2A1Y7_9LACO</name>
<dbReference type="RefSeq" id="WP_157061196.1">
    <property type="nucleotide sequence ID" value="NZ_AYYY01000062.1"/>
</dbReference>
<dbReference type="EMBL" id="AYYY01000062">
    <property type="protein sequence ID" value="KRM60655.1"/>
    <property type="molecule type" value="Genomic_DNA"/>
</dbReference>
<keyword evidence="2" id="KW-1185">Reference proteome</keyword>
<dbReference type="PATRIC" id="fig|1423813.3.peg.472"/>
<accession>A0A0R2A1Y7</accession>
<gene>
    <name evidence="1" type="ORF">FC26_GL000463</name>
</gene>
<evidence type="ECO:0000313" key="1">
    <source>
        <dbReference type="EMBL" id="KRM60655.1"/>
    </source>
</evidence>
<comment type="caution">
    <text evidence="1">The sequence shown here is derived from an EMBL/GenBank/DDBJ whole genome shotgun (WGS) entry which is preliminary data.</text>
</comment>
<sequence>MDYVDDQGAGATMYADWLMFLGAEIEIRHLPADVWQAIEQKIAQWQSRIAIERAQRSATD</sequence>
<reference evidence="1 2" key="1">
    <citation type="journal article" date="2015" name="Genome Announc.">
        <title>Expanding the biotechnology potential of lactobacilli through comparative genomics of 213 strains and associated genera.</title>
        <authorList>
            <person name="Sun Z."/>
            <person name="Harris H.M."/>
            <person name="McCann A."/>
            <person name="Guo C."/>
            <person name="Argimon S."/>
            <person name="Zhang W."/>
            <person name="Yang X."/>
            <person name="Jeffery I.B."/>
            <person name="Cooney J.C."/>
            <person name="Kagawa T.F."/>
            <person name="Liu W."/>
            <person name="Song Y."/>
            <person name="Salvetti E."/>
            <person name="Wrobel A."/>
            <person name="Rasinkangas P."/>
            <person name="Parkhill J."/>
            <person name="Rea M.C."/>
            <person name="O'Sullivan O."/>
            <person name="Ritari J."/>
            <person name="Douillard F.P."/>
            <person name="Paul Ross R."/>
            <person name="Yang R."/>
            <person name="Briner A.E."/>
            <person name="Felis G.E."/>
            <person name="de Vos W.M."/>
            <person name="Barrangou R."/>
            <person name="Klaenhammer T.R."/>
            <person name="Caufield P.W."/>
            <person name="Cui Y."/>
            <person name="Zhang H."/>
            <person name="O'Toole P.W."/>
        </authorList>
    </citation>
    <scope>NUCLEOTIDE SEQUENCE [LARGE SCALE GENOMIC DNA]</scope>
    <source>
        <strain evidence="1 2">DSM 20634</strain>
    </source>
</reference>
<dbReference type="Proteomes" id="UP000051733">
    <property type="component" value="Unassembled WGS sequence"/>
</dbReference>
<protein>
    <submittedName>
        <fullName evidence="1">Uncharacterized protein</fullName>
    </submittedName>
</protein>
<evidence type="ECO:0000313" key="2">
    <source>
        <dbReference type="Proteomes" id="UP000051733"/>
    </source>
</evidence>
<dbReference type="AlphaFoldDB" id="A0A0R2A1Y7"/>
<dbReference type="OrthoDB" id="9815009at2"/>
<proteinExistence type="predicted"/>
<organism evidence="1 2">
    <name type="scientific">Paucilactobacillus vaccinostercus DSM 20634</name>
    <dbReference type="NCBI Taxonomy" id="1423813"/>
    <lineage>
        <taxon>Bacteria</taxon>
        <taxon>Bacillati</taxon>
        <taxon>Bacillota</taxon>
        <taxon>Bacilli</taxon>
        <taxon>Lactobacillales</taxon>
        <taxon>Lactobacillaceae</taxon>
        <taxon>Paucilactobacillus</taxon>
    </lineage>
</organism>